<reference evidence="1 2" key="1">
    <citation type="submission" date="2023-03" db="EMBL/GenBank/DDBJ databases">
        <authorList>
            <person name="Pearce D."/>
        </authorList>
    </citation>
    <scope>NUCLEOTIDE SEQUENCE [LARGE SCALE GENOMIC DNA]</scope>
    <source>
        <strain evidence="1">Msz</strain>
    </source>
</reference>
<proteinExistence type="predicted"/>
<protein>
    <submittedName>
        <fullName evidence="1">Uncharacterized protein</fullName>
    </submittedName>
</protein>
<dbReference type="EMBL" id="OX458333">
    <property type="protein sequence ID" value="CAI8901607.1"/>
    <property type="molecule type" value="Genomic_DNA"/>
</dbReference>
<evidence type="ECO:0000313" key="1">
    <source>
        <dbReference type="EMBL" id="CAI8901607.1"/>
    </source>
</evidence>
<evidence type="ECO:0000313" key="2">
    <source>
        <dbReference type="Proteomes" id="UP001162030"/>
    </source>
</evidence>
<name>A0ABN8X8F6_9GAMM</name>
<sequence length="66" mass="7729">MGQFIEIMLIYGAKHRLFFRVCVVSRRRKRREAQTDRGYGPDLFFPKLMAHFMLLSSFDDSQGSAV</sequence>
<keyword evidence="2" id="KW-1185">Reference proteome</keyword>
<accession>A0ABN8X8F6</accession>
<gene>
    <name evidence="1" type="ORF">MSZNOR_3451</name>
</gene>
<organism evidence="1 2">
    <name type="scientific">Methylocaldum szegediense</name>
    <dbReference type="NCBI Taxonomy" id="73780"/>
    <lineage>
        <taxon>Bacteria</taxon>
        <taxon>Pseudomonadati</taxon>
        <taxon>Pseudomonadota</taxon>
        <taxon>Gammaproteobacteria</taxon>
        <taxon>Methylococcales</taxon>
        <taxon>Methylococcaceae</taxon>
        <taxon>Methylocaldum</taxon>
    </lineage>
</organism>
<dbReference type="Proteomes" id="UP001162030">
    <property type="component" value="Chromosome"/>
</dbReference>